<organism evidence="2 3">
    <name type="scientific">Pythium oligandrum</name>
    <name type="common">Mycoparasitic fungus</name>
    <dbReference type="NCBI Taxonomy" id="41045"/>
    <lineage>
        <taxon>Eukaryota</taxon>
        <taxon>Sar</taxon>
        <taxon>Stramenopiles</taxon>
        <taxon>Oomycota</taxon>
        <taxon>Peronosporomycetes</taxon>
        <taxon>Pythiales</taxon>
        <taxon>Pythiaceae</taxon>
        <taxon>Pythium</taxon>
    </lineage>
</organism>
<protein>
    <submittedName>
        <fullName evidence="2">Uncharacterized protein</fullName>
    </submittedName>
</protein>
<gene>
    <name evidence="2" type="ORF">Poli38472_011677</name>
</gene>
<dbReference type="EMBL" id="SPLM01000112">
    <property type="protein sequence ID" value="TMW58089.1"/>
    <property type="molecule type" value="Genomic_DNA"/>
</dbReference>
<feature type="coiled-coil region" evidence="1">
    <location>
        <begin position="94"/>
        <end position="121"/>
    </location>
</feature>
<sequence length="343" mass="39737">MSTLTLDGPFGALKLNSASNKASRQPKKRIRKWMNAPRDELIQLRTAVAQLKYELQALRDDMPSREAKKDPMNVLWQRIAHRQLKEREHSVRENATLRSRLAEQIRTIKSLERLVLKHQDEETIASGPEKRLRSTAAKIRWNARLSKQSSISWYWTFEVLDGRVLPFDFHTTAEALWEFWTKKQGPPCKHGRPNELEVTDNTVRRFCDEGLFDIRQKINGRFRFKIVGRRFVEAERVVLTCILLMEPLELNGRPMSGVCIRTRVWNVIQPAVGVNTVEPLTCREVLQVSSLEVFDESDNLKDRQEVYSTLSSFIVSALQLKGDLNHQKLEDRLLSGISKLTIH</sequence>
<keyword evidence="1" id="KW-0175">Coiled coil</keyword>
<dbReference type="Proteomes" id="UP000794436">
    <property type="component" value="Unassembled WGS sequence"/>
</dbReference>
<evidence type="ECO:0000313" key="2">
    <source>
        <dbReference type="EMBL" id="TMW58089.1"/>
    </source>
</evidence>
<comment type="caution">
    <text evidence="2">The sequence shown here is derived from an EMBL/GenBank/DDBJ whole genome shotgun (WGS) entry which is preliminary data.</text>
</comment>
<name>A0A8K1C7J8_PYTOL</name>
<proteinExistence type="predicted"/>
<evidence type="ECO:0000313" key="3">
    <source>
        <dbReference type="Proteomes" id="UP000794436"/>
    </source>
</evidence>
<dbReference type="AlphaFoldDB" id="A0A8K1C7J8"/>
<accession>A0A8K1C7J8</accession>
<reference evidence="2" key="1">
    <citation type="submission" date="2019-03" db="EMBL/GenBank/DDBJ databases">
        <title>Long read genome sequence of the mycoparasitic Pythium oligandrum ATCC 38472 isolated from sugarbeet rhizosphere.</title>
        <authorList>
            <person name="Gaulin E."/>
        </authorList>
    </citation>
    <scope>NUCLEOTIDE SEQUENCE</scope>
    <source>
        <strain evidence="2">ATCC 38472_TT</strain>
    </source>
</reference>
<evidence type="ECO:0000256" key="1">
    <source>
        <dbReference type="SAM" id="Coils"/>
    </source>
</evidence>
<keyword evidence="3" id="KW-1185">Reference proteome</keyword>